<reference evidence="3" key="1">
    <citation type="journal article" date="2020" name="Stud. Mycol.">
        <title>101 Dothideomycetes genomes: a test case for predicting lifestyles and emergence of pathogens.</title>
        <authorList>
            <person name="Haridas S."/>
            <person name="Albert R."/>
            <person name="Binder M."/>
            <person name="Bloem J."/>
            <person name="Labutti K."/>
            <person name="Salamov A."/>
            <person name="Andreopoulos B."/>
            <person name="Baker S."/>
            <person name="Barry K."/>
            <person name="Bills G."/>
            <person name="Bluhm B."/>
            <person name="Cannon C."/>
            <person name="Castanera R."/>
            <person name="Culley D."/>
            <person name="Daum C."/>
            <person name="Ezra D."/>
            <person name="Gonzalez J."/>
            <person name="Henrissat B."/>
            <person name="Kuo A."/>
            <person name="Liang C."/>
            <person name="Lipzen A."/>
            <person name="Lutzoni F."/>
            <person name="Magnuson J."/>
            <person name="Mondo S."/>
            <person name="Nolan M."/>
            <person name="Ohm R."/>
            <person name="Pangilinan J."/>
            <person name="Park H.-J."/>
            <person name="Ramirez L."/>
            <person name="Alfaro M."/>
            <person name="Sun H."/>
            <person name="Tritt A."/>
            <person name="Yoshinaga Y."/>
            <person name="Zwiers L.-H."/>
            <person name="Turgeon B."/>
            <person name="Goodwin S."/>
            <person name="Spatafora J."/>
            <person name="Crous P."/>
            <person name="Grigoriev I."/>
        </authorList>
    </citation>
    <scope>NUCLEOTIDE SEQUENCE</scope>
    <source>
        <strain evidence="3">CBS 122681</strain>
    </source>
</reference>
<accession>A0A6A6SU52</accession>
<gene>
    <name evidence="3" type="ORF">K491DRAFT_130129</name>
</gene>
<evidence type="ECO:0000313" key="4">
    <source>
        <dbReference type="Proteomes" id="UP000799324"/>
    </source>
</evidence>
<evidence type="ECO:0000256" key="1">
    <source>
        <dbReference type="SAM" id="MobiDB-lite"/>
    </source>
</evidence>
<keyword evidence="2" id="KW-0812">Transmembrane</keyword>
<proteinExistence type="predicted"/>
<organism evidence="3 4">
    <name type="scientific">Lophiostoma macrostomum CBS 122681</name>
    <dbReference type="NCBI Taxonomy" id="1314788"/>
    <lineage>
        <taxon>Eukaryota</taxon>
        <taxon>Fungi</taxon>
        <taxon>Dikarya</taxon>
        <taxon>Ascomycota</taxon>
        <taxon>Pezizomycotina</taxon>
        <taxon>Dothideomycetes</taxon>
        <taxon>Pleosporomycetidae</taxon>
        <taxon>Pleosporales</taxon>
        <taxon>Lophiostomataceae</taxon>
        <taxon>Lophiostoma</taxon>
    </lineage>
</organism>
<sequence length="177" mass="19622">MRPCVALSNGCRRLCAVLVFLAVVFTSSFVFLYILGCCLAFGLNKSHLYCSQASQTVTYRKTVDPQGHPKTSSDPGRPWTPYNTPYPRSGPGWQPVASAPRRHQRSRQPRIPRKVAMGRNCKNATRHSFALAHAILGGPGVHLSLNYWGLLVVWALLGNYTRSKSSLLASDVSKKYM</sequence>
<evidence type="ECO:0000256" key="2">
    <source>
        <dbReference type="SAM" id="Phobius"/>
    </source>
</evidence>
<feature type="region of interest" description="Disordered" evidence="1">
    <location>
        <begin position="61"/>
        <end position="110"/>
    </location>
</feature>
<keyword evidence="2" id="KW-0472">Membrane</keyword>
<dbReference type="AlphaFoldDB" id="A0A6A6SU52"/>
<feature type="compositionally biased region" description="Basic residues" evidence="1">
    <location>
        <begin position="100"/>
        <end position="110"/>
    </location>
</feature>
<evidence type="ECO:0000313" key="3">
    <source>
        <dbReference type="EMBL" id="KAF2650501.1"/>
    </source>
</evidence>
<keyword evidence="2" id="KW-1133">Transmembrane helix</keyword>
<dbReference type="EMBL" id="MU004453">
    <property type="protein sequence ID" value="KAF2650501.1"/>
    <property type="molecule type" value="Genomic_DNA"/>
</dbReference>
<name>A0A6A6SU52_9PLEO</name>
<feature type="transmembrane region" description="Helical" evidence="2">
    <location>
        <begin position="17"/>
        <end position="43"/>
    </location>
</feature>
<feature type="transmembrane region" description="Helical" evidence="2">
    <location>
        <begin position="129"/>
        <end position="157"/>
    </location>
</feature>
<keyword evidence="4" id="KW-1185">Reference proteome</keyword>
<dbReference type="Proteomes" id="UP000799324">
    <property type="component" value="Unassembled WGS sequence"/>
</dbReference>
<protein>
    <submittedName>
        <fullName evidence="3">Uncharacterized protein</fullName>
    </submittedName>
</protein>